<reference evidence="3 4" key="1">
    <citation type="submission" date="2023-08" db="EMBL/GenBank/DDBJ databases">
        <title>Nocardioides seae sp. nov., a bacterium isolated from a soil.</title>
        <authorList>
            <person name="Wang X."/>
        </authorList>
    </citation>
    <scope>NUCLEOTIDE SEQUENCE [LARGE SCALE GENOMIC DNA]</scope>
    <source>
        <strain evidence="3 4">YZH12</strain>
    </source>
</reference>
<keyword evidence="2" id="KW-0472">Membrane</keyword>
<feature type="transmembrane region" description="Helical" evidence="2">
    <location>
        <begin position="70"/>
        <end position="103"/>
    </location>
</feature>
<keyword evidence="4" id="KW-1185">Reference proteome</keyword>
<evidence type="ECO:0000256" key="2">
    <source>
        <dbReference type="SAM" id="Phobius"/>
    </source>
</evidence>
<organism evidence="3 4">
    <name type="scientific">Nocardioides imazamoxiresistens</name>
    <dbReference type="NCBI Taxonomy" id="3231893"/>
    <lineage>
        <taxon>Bacteria</taxon>
        <taxon>Bacillati</taxon>
        <taxon>Actinomycetota</taxon>
        <taxon>Actinomycetes</taxon>
        <taxon>Propionibacteriales</taxon>
        <taxon>Nocardioidaceae</taxon>
        <taxon>Nocardioides</taxon>
    </lineage>
</organism>
<keyword evidence="2" id="KW-0812">Transmembrane</keyword>
<dbReference type="Proteomes" id="UP001268542">
    <property type="component" value="Unassembled WGS sequence"/>
</dbReference>
<feature type="compositionally biased region" description="Pro residues" evidence="1">
    <location>
        <begin position="30"/>
        <end position="48"/>
    </location>
</feature>
<evidence type="ECO:0000256" key="1">
    <source>
        <dbReference type="SAM" id="MobiDB-lite"/>
    </source>
</evidence>
<proteinExistence type="predicted"/>
<keyword evidence="2" id="KW-1133">Transmembrane helix</keyword>
<feature type="transmembrane region" description="Helical" evidence="2">
    <location>
        <begin position="182"/>
        <end position="207"/>
    </location>
</feature>
<protein>
    <recommendedName>
        <fullName evidence="5">Integral membrane protein</fullName>
    </recommendedName>
</protein>
<evidence type="ECO:0008006" key="5">
    <source>
        <dbReference type="Google" id="ProtNLM"/>
    </source>
</evidence>
<dbReference type="EMBL" id="JAVYII010000011">
    <property type="protein sequence ID" value="MDT9595325.1"/>
    <property type="molecule type" value="Genomic_DNA"/>
</dbReference>
<feature type="transmembrane region" description="Helical" evidence="2">
    <location>
        <begin position="153"/>
        <end position="176"/>
    </location>
</feature>
<gene>
    <name evidence="3" type="ORF">RDV89_19715</name>
</gene>
<accession>A0ABU3Q1E2</accession>
<feature type="transmembrane region" description="Helical" evidence="2">
    <location>
        <begin position="115"/>
        <end position="141"/>
    </location>
</feature>
<sequence>MTVPPEPWKDSAGEPGPSPANPSWSWGPGPAGPPQAPSTPWGAPPPQAPQAYPSNPYGVPEVGPSRPGTVIAAAVIAIVCSALAGVLSGLGAFFFGLVALSVIGSDDGGTGMAGAFGVAFGGMALICLAFLAWSVVAIVAAAFALRGSQAGRWILFGSSVLVAGPGLVLAVIGFGSSVDQGVLPLALTVLAGITAVLLVVGGAGPWFAAGGNRNRTGVGVVGGYDSRAY</sequence>
<comment type="caution">
    <text evidence="3">The sequence shown here is derived from an EMBL/GenBank/DDBJ whole genome shotgun (WGS) entry which is preliminary data.</text>
</comment>
<name>A0ABU3Q1E2_9ACTN</name>
<feature type="region of interest" description="Disordered" evidence="1">
    <location>
        <begin position="1"/>
        <end position="59"/>
    </location>
</feature>
<evidence type="ECO:0000313" key="4">
    <source>
        <dbReference type="Proteomes" id="UP001268542"/>
    </source>
</evidence>
<evidence type="ECO:0000313" key="3">
    <source>
        <dbReference type="EMBL" id="MDT9595325.1"/>
    </source>
</evidence>
<dbReference type="RefSeq" id="WP_315735945.1">
    <property type="nucleotide sequence ID" value="NZ_JAVYII010000011.1"/>
</dbReference>